<evidence type="ECO:0000313" key="1">
    <source>
        <dbReference type="EnsemblPlants" id="AVESA.00010b.r2.1DG0156200.1.CDS"/>
    </source>
</evidence>
<accession>A0ACD5TZS3</accession>
<dbReference type="EnsemblPlants" id="AVESA.00010b.r2.1DG0156200.1">
    <property type="protein sequence ID" value="AVESA.00010b.r2.1DG0156200.1.CDS"/>
    <property type="gene ID" value="AVESA.00010b.r2.1DG0156200"/>
</dbReference>
<protein>
    <submittedName>
        <fullName evidence="1">Uncharacterized protein</fullName>
    </submittedName>
</protein>
<dbReference type="Proteomes" id="UP001732700">
    <property type="component" value="Chromosome 1D"/>
</dbReference>
<evidence type="ECO:0000313" key="2">
    <source>
        <dbReference type="Proteomes" id="UP001732700"/>
    </source>
</evidence>
<organism evidence="1 2">
    <name type="scientific">Avena sativa</name>
    <name type="common">Oat</name>
    <dbReference type="NCBI Taxonomy" id="4498"/>
    <lineage>
        <taxon>Eukaryota</taxon>
        <taxon>Viridiplantae</taxon>
        <taxon>Streptophyta</taxon>
        <taxon>Embryophyta</taxon>
        <taxon>Tracheophyta</taxon>
        <taxon>Spermatophyta</taxon>
        <taxon>Magnoliopsida</taxon>
        <taxon>Liliopsida</taxon>
        <taxon>Poales</taxon>
        <taxon>Poaceae</taxon>
        <taxon>BOP clade</taxon>
        <taxon>Pooideae</taxon>
        <taxon>Poodae</taxon>
        <taxon>Poeae</taxon>
        <taxon>Poeae Chloroplast Group 1 (Aveneae type)</taxon>
        <taxon>Aveninae</taxon>
        <taxon>Avena</taxon>
    </lineage>
</organism>
<sequence length="460" mass="52535">MGNRNASMAGQRETISEKKGQRETVSEKKGDGNPLLTDSEDSLPDSEDWLTDSEDFLEFAAHLNVDSPSAADLYGHFGVMAVLFETPSGFGIFQYDAVKLRKSDAWQHVWADFINDIKAVIWLDYFVTFEGKGPAITNTYLSPDLSSMILKSVCDDQTLAVGKEEYKNIIEDRLNINCLYCRDTKELMWGLRFQIRHFLPVENSEMTNDDRFPMSEGMIFFLNSHKFDINPHMMVTTRIIQMVGTVYECDRCVDKFDPFLRLYTEKLMKISGIRTCDWDLLKLATALKMICEPEDEIPDARQLFTKQELQRLMEDAPRYKCKISKDNCLIAYKEMYAAHKIRLDVSRKLDLLFRWAKEAYENELAGIAASDPEIGPDRKKICRGFAPVMIDELTEGQVTPTTTAVDTQISSHPLNMTNRPGVLSMDIHPSKLRYPLCRQRDKARLDATLRRLGGSLPSPA</sequence>
<name>A0ACD5TZS3_AVESA</name>
<keyword evidence="2" id="KW-1185">Reference proteome</keyword>
<reference evidence="1" key="1">
    <citation type="submission" date="2021-05" db="EMBL/GenBank/DDBJ databases">
        <authorList>
            <person name="Scholz U."/>
            <person name="Mascher M."/>
            <person name="Fiebig A."/>
        </authorList>
    </citation>
    <scope>NUCLEOTIDE SEQUENCE [LARGE SCALE GENOMIC DNA]</scope>
</reference>
<proteinExistence type="predicted"/>
<reference evidence="1" key="2">
    <citation type="submission" date="2025-09" db="UniProtKB">
        <authorList>
            <consortium name="EnsemblPlants"/>
        </authorList>
    </citation>
    <scope>IDENTIFICATION</scope>
</reference>